<dbReference type="InterPro" id="IPR003439">
    <property type="entry name" value="ABC_transporter-like_ATP-bd"/>
</dbReference>
<evidence type="ECO:0000256" key="5">
    <source>
        <dbReference type="ARBA" id="ARBA00022840"/>
    </source>
</evidence>
<name>A0A9D4Z0N5_CHLVU</name>
<feature type="transmembrane region" description="Helical" evidence="9">
    <location>
        <begin position="348"/>
        <end position="366"/>
    </location>
</feature>
<dbReference type="GO" id="GO:0016887">
    <property type="term" value="F:ATP hydrolysis activity"/>
    <property type="evidence" value="ECO:0007669"/>
    <property type="project" value="InterPro"/>
</dbReference>
<feature type="region of interest" description="Disordered" evidence="8">
    <location>
        <begin position="733"/>
        <end position="758"/>
    </location>
</feature>
<gene>
    <name evidence="12" type="ORF">D9Q98_001855</name>
</gene>
<feature type="domain" description="ABC transporter" evidence="10">
    <location>
        <begin position="483"/>
        <end position="719"/>
    </location>
</feature>
<keyword evidence="6 9" id="KW-1133">Transmembrane helix</keyword>
<evidence type="ECO:0000256" key="4">
    <source>
        <dbReference type="ARBA" id="ARBA00022741"/>
    </source>
</evidence>
<dbReference type="Pfam" id="PF00664">
    <property type="entry name" value="ABC_membrane"/>
    <property type="match status" value="1"/>
</dbReference>
<reference evidence="12" key="1">
    <citation type="journal article" date="2019" name="Plant J.">
        <title>Chlorella vulgaris genome assembly and annotation reveals the molecular basis for metabolic acclimation to high light conditions.</title>
        <authorList>
            <person name="Cecchin M."/>
            <person name="Marcolungo L."/>
            <person name="Rossato M."/>
            <person name="Girolomoni L."/>
            <person name="Cosentino E."/>
            <person name="Cuine S."/>
            <person name="Li-Beisson Y."/>
            <person name="Delledonne M."/>
            <person name="Ballottari M."/>
        </authorList>
    </citation>
    <scope>NUCLEOTIDE SEQUENCE</scope>
    <source>
        <strain evidence="12">211/11P</strain>
    </source>
</reference>
<dbReference type="InterPro" id="IPR036640">
    <property type="entry name" value="ABC1_TM_sf"/>
</dbReference>
<feature type="region of interest" description="Disordered" evidence="8">
    <location>
        <begin position="426"/>
        <end position="480"/>
    </location>
</feature>
<evidence type="ECO:0000259" key="11">
    <source>
        <dbReference type="PROSITE" id="PS50929"/>
    </source>
</evidence>
<dbReference type="PROSITE" id="PS00211">
    <property type="entry name" value="ABC_TRANSPORTER_1"/>
    <property type="match status" value="1"/>
</dbReference>
<evidence type="ECO:0000259" key="10">
    <source>
        <dbReference type="PROSITE" id="PS50893"/>
    </source>
</evidence>
<feature type="transmembrane region" description="Helical" evidence="9">
    <location>
        <begin position="157"/>
        <end position="183"/>
    </location>
</feature>
<dbReference type="SUPFAM" id="SSF52540">
    <property type="entry name" value="P-loop containing nucleoside triphosphate hydrolases"/>
    <property type="match status" value="1"/>
</dbReference>
<evidence type="ECO:0000256" key="1">
    <source>
        <dbReference type="ARBA" id="ARBA00004141"/>
    </source>
</evidence>
<keyword evidence="5" id="KW-0067">ATP-binding</keyword>
<dbReference type="Proteomes" id="UP001055712">
    <property type="component" value="Unassembled WGS sequence"/>
</dbReference>
<dbReference type="FunFam" id="3.40.50.300:FF:000836">
    <property type="entry name" value="ABC transporter B family member 25"/>
    <property type="match status" value="1"/>
</dbReference>
<dbReference type="InterPro" id="IPR003593">
    <property type="entry name" value="AAA+_ATPase"/>
</dbReference>
<feature type="domain" description="ABC transmembrane type-1" evidence="11">
    <location>
        <begin position="96"/>
        <end position="401"/>
    </location>
</feature>
<dbReference type="Gene3D" id="1.20.1560.10">
    <property type="entry name" value="ABC transporter type 1, transmembrane domain"/>
    <property type="match status" value="2"/>
</dbReference>
<feature type="transmembrane region" description="Helical" evidence="9">
    <location>
        <begin position="244"/>
        <end position="269"/>
    </location>
</feature>
<feature type="transmembrane region" description="Helical" evidence="9">
    <location>
        <begin position="373"/>
        <end position="396"/>
    </location>
</feature>
<dbReference type="InterPro" id="IPR039421">
    <property type="entry name" value="Type_1_exporter"/>
</dbReference>
<feature type="region of interest" description="Disordered" evidence="8">
    <location>
        <begin position="34"/>
        <end position="58"/>
    </location>
</feature>
<dbReference type="GO" id="GO:0005743">
    <property type="term" value="C:mitochondrial inner membrane"/>
    <property type="evidence" value="ECO:0007669"/>
    <property type="project" value="TreeGrafter"/>
</dbReference>
<dbReference type="EMBL" id="SIDB01000002">
    <property type="protein sequence ID" value="KAI3435797.1"/>
    <property type="molecule type" value="Genomic_DNA"/>
</dbReference>
<dbReference type="SUPFAM" id="SSF90123">
    <property type="entry name" value="ABC transporter transmembrane region"/>
    <property type="match status" value="1"/>
</dbReference>
<keyword evidence="7 9" id="KW-0472">Membrane</keyword>
<keyword evidence="3 9" id="KW-0812">Transmembrane</keyword>
<sequence length="758" mass="78768">MAPSGAQPLAAGRWAHPHHHVGACRHRSVPLRPLLPRSLGPTPHQQRPQRQFVQSLKAAAPEAAAPEAPLPAPAVAHKAALRLAVETLRPDWLLLAGTMVALAATIFFTLLFPLLIGEVFDFVRAQGGLAGKAAGAAAINPFAAAGVAATPTSFTAVLLKLGSCLVLSATGNALVAWCSALLGERFGYRLRGRLMETLLRRDQAFYDASTTGDLVSRLTLDVTVLQTTLADFIGQRGFRSMFEVVGALLMIAVQQPLLALVSCAITPLLSRLLRAVVVRSSAIIYQRQTLAAEALEYAAERLSQVQTVQVFAQQEREAGAFAELSGSGYQLAQRYAFFQGVVEGAGRLAVNVGTVALLGFGGWLVIQGRISVGALLAVNVFNLFISIGLSSVAASLGELGKALGALERVSELVAASHPATQDVAATVSSGSAAGTSSSSSGSHSASAGAPGHSSNGHGSSSHVIAAGSSNGSSSSSSRGASGVELRDVWFKYPGAMNWAVQGINLTIDPGQTVALVGPSGGGKSTIAALLLGLYTPQRGTVLVDGKPLVPKTDGGSGAAEAGMAAVLQQPMLMSGSVRQQIRYGKPEASHDEVLAAARAAHADEFVSQLPDRYDTEVGERGHVLSGGQKQRLAIARALLLQPKILVLDEVTSALDVASERYISSTLRSMAATKLIIAHRLSTVRQADVIVAVADGRVVEQGTHHQLLALEGGTYRRLVKTAELGAFWAHAPASDTNGSHVTEGGSKQHAREAAASMLV</sequence>
<dbReference type="PANTHER" id="PTHR43394">
    <property type="entry name" value="ATP-DEPENDENT PERMEASE MDL1, MITOCHONDRIAL"/>
    <property type="match status" value="1"/>
</dbReference>
<dbReference type="InterPro" id="IPR017871">
    <property type="entry name" value="ABC_transporter-like_CS"/>
</dbReference>
<keyword evidence="4" id="KW-0547">Nucleotide-binding</keyword>
<dbReference type="InterPro" id="IPR027417">
    <property type="entry name" value="P-loop_NTPase"/>
</dbReference>
<dbReference type="AlphaFoldDB" id="A0A9D4Z0N5"/>
<dbReference type="Gene3D" id="3.40.50.300">
    <property type="entry name" value="P-loop containing nucleotide triphosphate hydrolases"/>
    <property type="match status" value="1"/>
</dbReference>
<evidence type="ECO:0000256" key="6">
    <source>
        <dbReference type="ARBA" id="ARBA00022989"/>
    </source>
</evidence>
<dbReference type="GO" id="GO:0005524">
    <property type="term" value="F:ATP binding"/>
    <property type="evidence" value="ECO:0007669"/>
    <property type="project" value="UniProtKB-KW"/>
</dbReference>
<feature type="compositionally biased region" description="Polar residues" evidence="8">
    <location>
        <begin position="43"/>
        <end position="54"/>
    </location>
</feature>
<dbReference type="PANTHER" id="PTHR43394:SF1">
    <property type="entry name" value="ATP-BINDING CASSETTE SUB-FAMILY B MEMBER 10, MITOCHONDRIAL"/>
    <property type="match status" value="1"/>
</dbReference>
<proteinExistence type="predicted"/>
<organism evidence="12 13">
    <name type="scientific">Chlorella vulgaris</name>
    <name type="common">Green alga</name>
    <dbReference type="NCBI Taxonomy" id="3077"/>
    <lineage>
        <taxon>Eukaryota</taxon>
        <taxon>Viridiplantae</taxon>
        <taxon>Chlorophyta</taxon>
        <taxon>core chlorophytes</taxon>
        <taxon>Trebouxiophyceae</taxon>
        <taxon>Chlorellales</taxon>
        <taxon>Chlorellaceae</taxon>
        <taxon>Chlorella clade</taxon>
        <taxon>Chlorella</taxon>
    </lineage>
</organism>
<dbReference type="Pfam" id="PF00005">
    <property type="entry name" value="ABC_tran"/>
    <property type="match status" value="1"/>
</dbReference>
<dbReference type="InterPro" id="IPR011527">
    <property type="entry name" value="ABC1_TM_dom"/>
</dbReference>
<dbReference type="SMART" id="SM00382">
    <property type="entry name" value="AAA"/>
    <property type="match status" value="1"/>
</dbReference>
<feature type="transmembrane region" description="Helical" evidence="9">
    <location>
        <begin position="92"/>
        <end position="116"/>
    </location>
</feature>
<accession>A0A9D4Z0N5</accession>
<reference evidence="12" key="2">
    <citation type="submission" date="2020-11" db="EMBL/GenBank/DDBJ databases">
        <authorList>
            <person name="Cecchin M."/>
            <person name="Marcolungo L."/>
            <person name="Rossato M."/>
            <person name="Girolomoni L."/>
            <person name="Cosentino E."/>
            <person name="Cuine S."/>
            <person name="Li-Beisson Y."/>
            <person name="Delledonne M."/>
            <person name="Ballottari M."/>
        </authorList>
    </citation>
    <scope>NUCLEOTIDE SEQUENCE</scope>
    <source>
        <strain evidence="12">211/11P</strain>
        <tissue evidence="12">Whole cell</tissue>
    </source>
</reference>
<dbReference type="PROSITE" id="PS50893">
    <property type="entry name" value="ABC_TRANSPORTER_2"/>
    <property type="match status" value="1"/>
</dbReference>
<comment type="caution">
    <text evidence="12">The sequence shown here is derived from an EMBL/GenBank/DDBJ whole genome shotgun (WGS) entry which is preliminary data.</text>
</comment>
<evidence type="ECO:0000256" key="2">
    <source>
        <dbReference type="ARBA" id="ARBA00022448"/>
    </source>
</evidence>
<evidence type="ECO:0000313" key="13">
    <source>
        <dbReference type="Proteomes" id="UP001055712"/>
    </source>
</evidence>
<comment type="subcellular location">
    <subcellularLocation>
        <location evidence="1">Membrane</location>
        <topology evidence="1">Multi-pass membrane protein</topology>
    </subcellularLocation>
</comment>
<evidence type="ECO:0000256" key="9">
    <source>
        <dbReference type="SAM" id="Phobius"/>
    </source>
</evidence>
<evidence type="ECO:0000256" key="3">
    <source>
        <dbReference type="ARBA" id="ARBA00022692"/>
    </source>
</evidence>
<dbReference type="PROSITE" id="PS50929">
    <property type="entry name" value="ABC_TM1F"/>
    <property type="match status" value="1"/>
</dbReference>
<dbReference type="GO" id="GO:0015421">
    <property type="term" value="F:ABC-type oligopeptide transporter activity"/>
    <property type="evidence" value="ECO:0007669"/>
    <property type="project" value="TreeGrafter"/>
</dbReference>
<keyword evidence="13" id="KW-1185">Reference proteome</keyword>
<evidence type="ECO:0000313" key="12">
    <source>
        <dbReference type="EMBL" id="KAI3435797.1"/>
    </source>
</evidence>
<evidence type="ECO:0000256" key="8">
    <source>
        <dbReference type="SAM" id="MobiDB-lite"/>
    </source>
</evidence>
<evidence type="ECO:0000256" key="7">
    <source>
        <dbReference type="ARBA" id="ARBA00023136"/>
    </source>
</evidence>
<dbReference type="GO" id="GO:0090374">
    <property type="term" value="P:oligopeptide export from mitochondrion"/>
    <property type="evidence" value="ECO:0007669"/>
    <property type="project" value="TreeGrafter"/>
</dbReference>
<protein>
    <submittedName>
        <fullName evidence="12">Uncharacterized protein</fullName>
    </submittedName>
</protein>
<keyword evidence="2" id="KW-0813">Transport</keyword>
<dbReference type="OrthoDB" id="6500128at2759"/>